<keyword evidence="4" id="KW-0479">Metal-binding</keyword>
<dbReference type="SMART" id="SM00744">
    <property type="entry name" value="RINGv"/>
    <property type="match status" value="1"/>
</dbReference>
<keyword evidence="8 10" id="KW-1133">Transmembrane helix</keyword>
<dbReference type="Gene3D" id="3.30.40.10">
    <property type="entry name" value="Zinc/RING finger domain, C3HC4 (zinc finger)"/>
    <property type="match status" value="1"/>
</dbReference>
<keyword evidence="3 10" id="KW-0812">Transmembrane</keyword>
<dbReference type="Pfam" id="PF12906">
    <property type="entry name" value="RINGv"/>
    <property type="match status" value="1"/>
</dbReference>
<gene>
    <name evidence="13" type="primary">LOC124813144</name>
</gene>
<keyword evidence="12" id="KW-1185">Reference proteome</keyword>
<dbReference type="PROSITE" id="PS51292">
    <property type="entry name" value="ZF_RING_CH"/>
    <property type="match status" value="1"/>
</dbReference>
<keyword evidence="9 10" id="KW-0472">Membrane</keyword>
<evidence type="ECO:0000256" key="3">
    <source>
        <dbReference type="ARBA" id="ARBA00022692"/>
    </source>
</evidence>
<evidence type="ECO:0000259" key="11">
    <source>
        <dbReference type="PROSITE" id="PS51292"/>
    </source>
</evidence>
<keyword evidence="7" id="KW-0862">Zinc</keyword>
<keyword evidence="5" id="KW-0863">Zinc-finger</keyword>
<evidence type="ECO:0000256" key="7">
    <source>
        <dbReference type="ARBA" id="ARBA00022833"/>
    </source>
</evidence>
<protein>
    <submittedName>
        <fullName evidence="13">Uncharacterized protein LOC124813144 isoform X2</fullName>
    </submittedName>
</protein>
<evidence type="ECO:0000256" key="1">
    <source>
        <dbReference type="ARBA" id="ARBA00004141"/>
    </source>
</evidence>
<proteinExistence type="predicted"/>
<accession>A0ABM4CUV1</accession>
<name>A0ABM4CUV1_HYDVU</name>
<evidence type="ECO:0000256" key="10">
    <source>
        <dbReference type="SAM" id="Phobius"/>
    </source>
</evidence>
<reference evidence="13" key="1">
    <citation type="submission" date="2025-08" db="UniProtKB">
        <authorList>
            <consortium name="RefSeq"/>
        </authorList>
    </citation>
    <scope>IDENTIFICATION</scope>
</reference>
<dbReference type="InterPro" id="IPR011016">
    <property type="entry name" value="Znf_RING-CH"/>
</dbReference>
<evidence type="ECO:0000256" key="9">
    <source>
        <dbReference type="ARBA" id="ARBA00023136"/>
    </source>
</evidence>
<organism evidence="12 13">
    <name type="scientific">Hydra vulgaris</name>
    <name type="common">Hydra</name>
    <name type="synonym">Hydra attenuata</name>
    <dbReference type="NCBI Taxonomy" id="6087"/>
    <lineage>
        <taxon>Eukaryota</taxon>
        <taxon>Metazoa</taxon>
        <taxon>Cnidaria</taxon>
        <taxon>Hydrozoa</taxon>
        <taxon>Hydroidolina</taxon>
        <taxon>Anthoathecata</taxon>
        <taxon>Aplanulata</taxon>
        <taxon>Hydridae</taxon>
        <taxon>Hydra</taxon>
    </lineage>
</organism>
<dbReference type="InterPro" id="IPR013083">
    <property type="entry name" value="Znf_RING/FYVE/PHD"/>
</dbReference>
<evidence type="ECO:0000256" key="8">
    <source>
        <dbReference type="ARBA" id="ARBA00022989"/>
    </source>
</evidence>
<dbReference type="PANTHER" id="PTHR46065">
    <property type="entry name" value="E3 UBIQUITIN-PROTEIN LIGASE MARCH 2/3 FAMILY MEMBER"/>
    <property type="match status" value="1"/>
</dbReference>
<dbReference type="GeneID" id="124813144"/>
<evidence type="ECO:0000256" key="2">
    <source>
        <dbReference type="ARBA" id="ARBA00022679"/>
    </source>
</evidence>
<keyword evidence="2" id="KW-0808">Transferase</keyword>
<evidence type="ECO:0000256" key="6">
    <source>
        <dbReference type="ARBA" id="ARBA00022786"/>
    </source>
</evidence>
<evidence type="ECO:0000313" key="13">
    <source>
        <dbReference type="RefSeq" id="XP_065665717.1"/>
    </source>
</evidence>
<feature type="transmembrane region" description="Helical" evidence="10">
    <location>
        <begin position="146"/>
        <end position="168"/>
    </location>
</feature>
<keyword evidence="6" id="KW-0833">Ubl conjugation pathway</keyword>
<evidence type="ECO:0000256" key="5">
    <source>
        <dbReference type="ARBA" id="ARBA00022771"/>
    </source>
</evidence>
<dbReference type="CDD" id="cd16495">
    <property type="entry name" value="RING_CH-C4HC3_MARCH"/>
    <property type="match status" value="1"/>
</dbReference>
<feature type="domain" description="RING-CH-type" evidence="11">
    <location>
        <begin position="63"/>
        <end position="127"/>
    </location>
</feature>
<dbReference type="RefSeq" id="XP_065665717.1">
    <property type="nucleotide sequence ID" value="XM_065809645.1"/>
</dbReference>
<dbReference type="SUPFAM" id="SSF57850">
    <property type="entry name" value="RING/U-box"/>
    <property type="match status" value="1"/>
</dbReference>
<dbReference type="Proteomes" id="UP001652625">
    <property type="component" value="Chromosome 11"/>
</dbReference>
<evidence type="ECO:0000256" key="4">
    <source>
        <dbReference type="ARBA" id="ARBA00022723"/>
    </source>
</evidence>
<evidence type="ECO:0000313" key="12">
    <source>
        <dbReference type="Proteomes" id="UP001652625"/>
    </source>
</evidence>
<comment type="subcellular location">
    <subcellularLocation>
        <location evidence="1">Membrane</location>
        <topology evidence="1">Multi-pass membrane protein</topology>
    </subcellularLocation>
</comment>
<dbReference type="PANTHER" id="PTHR46065:SF3">
    <property type="entry name" value="FI20425P1"/>
    <property type="match status" value="1"/>
</dbReference>
<sequence length="192" mass="22043">MSIESICIENKHANFNKTIESLSSCKQFSNNLNISFEKNSEYKGTDNNFVIHLDDGEHQGTEKLTSAVDICRICLENSDNLIAPCECSGTMKYVHESCMIKWLIQPTEKNLGVKSSCEICLSEIVVKPLGYKPIYKWTFPKNSFGFMVYAFTLYALIVLAFLVLVFWMREDYPLKLIRSILSANQVWKVYHV</sequence>